<dbReference type="RefSeq" id="WP_053109214.1">
    <property type="nucleotide sequence ID" value="NZ_CABGIQ010000041.1"/>
</dbReference>
<evidence type="ECO:0000256" key="2">
    <source>
        <dbReference type="ARBA" id="ARBA00022763"/>
    </source>
</evidence>
<dbReference type="InterPro" id="IPR047296">
    <property type="entry name" value="GIY-YIG_UvrC_Cho"/>
</dbReference>
<evidence type="ECO:0000313" key="12">
    <source>
        <dbReference type="EMBL" id="STP28146.1"/>
    </source>
</evidence>
<keyword evidence="4 7" id="KW-0267">Excision nuclease</keyword>
<dbReference type="Pfam" id="PF14520">
    <property type="entry name" value="HHH_5"/>
    <property type="match status" value="1"/>
</dbReference>
<evidence type="ECO:0000259" key="10">
    <source>
        <dbReference type="PROSITE" id="PS50165"/>
    </source>
</evidence>
<dbReference type="GO" id="GO:0005737">
    <property type="term" value="C:cytoplasm"/>
    <property type="evidence" value="ECO:0007669"/>
    <property type="project" value="UniProtKB-SubCell"/>
</dbReference>
<dbReference type="SUPFAM" id="SSF82771">
    <property type="entry name" value="GIY-YIG endonuclease"/>
    <property type="match status" value="1"/>
</dbReference>
<keyword evidence="6 7" id="KW-0742">SOS response</keyword>
<evidence type="ECO:0000256" key="5">
    <source>
        <dbReference type="ARBA" id="ARBA00023204"/>
    </source>
</evidence>
<dbReference type="HAMAP" id="MF_00203">
    <property type="entry name" value="UvrC"/>
    <property type="match status" value="1"/>
</dbReference>
<comment type="subcellular location">
    <subcellularLocation>
        <location evidence="7">Cytoplasm</location>
    </subcellularLocation>
</comment>
<comment type="similarity">
    <text evidence="7">Belongs to the UvrC family.</text>
</comment>
<dbReference type="InterPro" id="IPR000305">
    <property type="entry name" value="GIY-YIG_endonuc"/>
</dbReference>
<dbReference type="FunFam" id="3.30.420.340:FF:000002">
    <property type="entry name" value="UvrABC system protein C"/>
    <property type="match status" value="1"/>
</dbReference>
<dbReference type="PROSITE" id="PS50164">
    <property type="entry name" value="GIY_YIG"/>
    <property type="match status" value="1"/>
</dbReference>
<dbReference type="PANTHER" id="PTHR30562:SF1">
    <property type="entry name" value="UVRABC SYSTEM PROTEIN C"/>
    <property type="match status" value="1"/>
</dbReference>
<dbReference type="InterPro" id="IPR010994">
    <property type="entry name" value="RuvA_2-like"/>
</dbReference>
<dbReference type="InterPro" id="IPR004791">
    <property type="entry name" value="UvrC"/>
</dbReference>
<reference evidence="11 13" key="1">
    <citation type="submission" date="2015-06" db="EMBL/GenBank/DDBJ databases">
        <title>The Genome Sequence of Enterococcus durans 4EA1.</title>
        <authorList>
            <consortium name="The Broad Institute Genomics Platform"/>
            <consortium name="The Broad Institute Genome Sequencing Center for Infectious Disease"/>
            <person name="Earl A.M."/>
            <person name="Van Tyne D."/>
            <person name="Lebreton F."/>
            <person name="Saavedra J.T."/>
            <person name="Gilmore M.S."/>
            <person name="Manson Mcguire A."/>
            <person name="Clock S."/>
            <person name="Crupain M."/>
            <person name="Rangan U."/>
            <person name="Young S."/>
            <person name="Abouelleil A."/>
            <person name="Cao P."/>
            <person name="Chapman S.B."/>
            <person name="Griggs A."/>
            <person name="Priest M."/>
            <person name="Shea T."/>
            <person name="Wortman J."/>
            <person name="Nusbaum C."/>
            <person name="Birren B."/>
        </authorList>
    </citation>
    <scope>NUCLEOTIDE SEQUENCE [LARGE SCALE GENOMIC DNA]</scope>
    <source>
        <strain evidence="11 13">4EA1</strain>
    </source>
</reference>
<dbReference type="GO" id="GO:0006289">
    <property type="term" value="P:nucleotide-excision repair"/>
    <property type="evidence" value="ECO:0007669"/>
    <property type="project" value="UniProtKB-UniRule"/>
</dbReference>
<evidence type="ECO:0000256" key="6">
    <source>
        <dbReference type="ARBA" id="ARBA00023236"/>
    </source>
</evidence>
<dbReference type="PANTHER" id="PTHR30562">
    <property type="entry name" value="UVRC/OXIDOREDUCTASE"/>
    <property type="match status" value="1"/>
</dbReference>
<dbReference type="Gene3D" id="3.40.1440.10">
    <property type="entry name" value="GIY-YIG endonuclease"/>
    <property type="match status" value="1"/>
</dbReference>
<dbReference type="InterPro" id="IPR050066">
    <property type="entry name" value="UvrABC_protein_C"/>
</dbReference>
<accession>A0A377KGG5</accession>
<dbReference type="InterPro" id="IPR035901">
    <property type="entry name" value="GIY-YIG_endonuc_sf"/>
</dbReference>
<comment type="function">
    <text evidence="7">The UvrABC repair system catalyzes the recognition and processing of DNA lesions. UvrC both incises the 5' and 3' sides of the lesion. The N-terminal half is responsible for the 3' incision and the C-terminal half is responsible for the 5' incision.</text>
</comment>
<dbReference type="InterPro" id="IPR036876">
    <property type="entry name" value="UVR_dom_sf"/>
</dbReference>
<dbReference type="EMBL" id="UGIF01000002">
    <property type="protein sequence ID" value="STP28146.1"/>
    <property type="molecule type" value="Genomic_DNA"/>
</dbReference>
<comment type="subunit">
    <text evidence="7">Interacts with UvrB in an incision complex.</text>
</comment>
<sequence length="592" mass="68139">MNERIKNKLALLPDQPGCYLMKDKNGTIIYVGKAKILKNRVRSYFTGSHNTKTERLVSEIVDFEYIVTESNIEALLLEINLIKKNDPKYNIMLKDDKTYPFLKITNEKYPRLVITRKVLKDKAFYFGPYPDVGAANETKKILDRLFPLRKCKPSQTKEPCLYYHLGQCLCPYYFDVDPKVYTKIVDEVKGFLNGGHEKVESEIHQKMVQAAENMEFEKAAEYRDQIRAIETIMTRQKMTNTDLVDRDVFGYAIDKGWMCVQVFFVRQGKLIERDVSIFPFYNEAEEDFLTYIGQFYQENEHFIPKEVLIPDTIDQLSVEALLDTKVLQPKKGEKKKLVELANKNAAVALNERFDLIARKQERTIGAVERLGNAMNIPTPTRIESFDNSNIMGTNPVAAMVVFIDGKPAKKEYRKYKIKTVKGPDDYASMREVIYRRYARVIREGLPLPDLILIDGGKGQVDVAKDVLENQLGIDIPVAGMAKNEKHKTNELLFGSDLAVVPLERNSPEFFLLQRVQDEVHRFAITFHRQLRSKNSFASRLDEIEGLGPKRKKTLLKEFKSLKNITAATVEELQQIGLPKNVAQNVFDKLHEN</sequence>
<dbReference type="GO" id="GO:0009381">
    <property type="term" value="F:excinuclease ABC activity"/>
    <property type="evidence" value="ECO:0007669"/>
    <property type="project" value="UniProtKB-UniRule"/>
</dbReference>
<dbReference type="InterPro" id="IPR001943">
    <property type="entry name" value="UVR_dom"/>
</dbReference>
<dbReference type="SUPFAM" id="SSF46600">
    <property type="entry name" value="C-terminal UvrC-binding domain of UvrB"/>
    <property type="match status" value="1"/>
</dbReference>
<dbReference type="GO" id="GO:0009432">
    <property type="term" value="P:SOS response"/>
    <property type="evidence" value="ECO:0007669"/>
    <property type="project" value="UniProtKB-UniRule"/>
</dbReference>
<keyword evidence="1 7" id="KW-0963">Cytoplasm</keyword>
<dbReference type="SUPFAM" id="SSF47781">
    <property type="entry name" value="RuvA domain 2-like"/>
    <property type="match status" value="1"/>
</dbReference>
<dbReference type="Gene3D" id="4.10.860.10">
    <property type="entry name" value="UVR domain"/>
    <property type="match status" value="1"/>
</dbReference>
<feature type="domain" description="UVR" evidence="8">
    <location>
        <begin position="197"/>
        <end position="232"/>
    </location>
</feature>
<dbReference type="Pfam" id="PF01541">
    <property type="entry name" value="GIY-YIG"/>
    <property type="match status" value="1"/>
</dbReference>
<dbReference type="Gene3D" id="1.10.150.20">
    <property type="entry name" value="5' to 3' exonuclease, C-terminal subdomain"/>
    <property type="match status" value="1"/>
</dbReference>
<feature type="domain" description="GIY-YIG" evidence="9">
    <location>
        <begin position="14"/>
        <end position="91"/>
    </location>
</feature>
<dbReference type="GO" id="GO:0003677">
    <property type="term" value="F:DNA binding"/>
    <property type="evidence" value="ECO:0007669"/>
    <property type="project" value="UniProtKB-UniRule"/>
</dbReference>
<dbReference type="SMART" id="SM00465">
    <property type="entry name" value="GIYc"/>
    <property type="match status" value="1"/>
</dbReference>
<dbReference type="NCBIfam" id="TIGR00194">
    <property type="entry name" value="uvrC"/>
    <property type="match status" value="1"/>
</dbReference>
<keyword evidence="5 7" id="KW-0234">DNA repair</keyword>
<proteinExistence type="inferred from homology"/>
<dbReference type="InterPro" id="IPR038476">
    <property type="entry name" value="UvrC_RNase_H_dom_sf"/>
</dbReference>
<evidence type="ECO:0000256" key="1">
    <source>
        <dbReference type="ARBA" id="ARBA00022490"/>
    </source>
</evidence>
<dbReference type="EMBL" id="LEPB01000004">
    <property type="protein sequence ID" value="RCA11407.1"/>
    <property type="molecule type" value="Genomic_DNA"/>
</dbReference>
<dbReference type="KEGG" id="edu:LIU_11335"/>
<evidence type="ECO:0000256" key="4">
    <source>
        <dbReference type="ARBA" id="ARBA00022881"/>
    </source>
</evidence>
<dbReference type="InterPro" id="IPR001162">
    <property type="entry name" value="UvrC_RNase_H_dom"/>
</dbReference>
<dbReference type="PROSITE" id="PS50151">
    <property type="entry name" value="UVR"/>
    <property type="match status" value="1"/>
</dbReference>
<gene>
    <name evidence="12" type="primary">uvrC_1</name>
    <name evidence="7" type="synonym">uvrC</name>
    <name evidence="11" type="ORF">EA71_02165</name>
    <name evidence="12" type="ORF">NCTC8129_00262</name>
</gene>
<evidence type="ECO:0000259" key="8">
    <source>
        <dbReference type="PROSITE" id="PS50151"/>
    </source>
</evidence>
<dbReference type="Pfam" id="PF02151">
    <property type="entry name" value="UVR"/>
    <property type="match status" value="1"/>
</dbReference>
<dbReference type="STRING" id="53345.LIU_11335"/>
<evidence type="ECO:0000259" key="9">
    <source>
        <dbReference type="PROSITE" id="PS50164"/>
    </source>
</evidence>
<dbReference type="AlphaFoldDB" id="A0A377KGG5"/>
<dbReference type="FunFam" id="3.40.1440.10:FF:000001">
    <property type="entry name" value="UvrABC system protein C"/>
    <property type="match status" value="1"/>
</dbReference>
<keyword evidence="3 7" id="KW-0228">DNA excision</keyword>
<dbReference type="Gene3D" id="3.30.420.340">
    <property type="entry name" value="UvrC, RNAse H endonuclease domain"/>
    <property type="match status" value="1"/>
</dbReference>
<keyword evidence="12" id="KW-0378">Hydrolase</keyword>
<reference evidence="12 14" key="2">
    <citation type="submission" date="2018-06" db="EMBL/GenBank/DDBJ databases">
        <authorList>
            <consortium name="Pathogen Informatics"/>
            <person name="Doyle S."/>
        </authorList>
    </citation>
    <scope>NUCLEOTIDE SEQUENCE [LARGE SCALE GENOMIC DNA]</scope>
    <source>
        <strain evidence="12 14">NCTC8129</strain>
    </source>
</reference>
<dbReference type="PROSITE" id="PS50165">
    <property type="entry name" value="UVRC"/>
    <property type="match status" value="1"/>
</dbReference>
<dbReference type="Proteomes" id="UP000254070">
    <property type="component" value="Unassembled WGS sequence"/>
</dbReference>
<dbReference type="Proteomes" id="UP000252797">
    <property type="component" value="Unassembled WGS sequence"/>
</dbReference>
<organism evidence="12 14">
    <name type="scientific">Enterococcus durans</name>
    <dbReference type="NCBI Taxonomy" id="53345"/>
    <lineage>
        <taxon>Bacteria</taxon>
        <taxon>Bacillati</taxon>
        <taxon>Bacillota</taxon>
        <taxon>Bacilli</taxon>
        <taxon>Lactobacillales</taxon>
        <taxon>Enterococcaceae</taxon>
        <taxon>Enterococcus</taxon>
    </lineage>
</organism>
<evidence type="ECO:0000313" key="14">
    <source>
        <dbReference type="Proteomes" id="UP000254070"/>
    </source>
</evidence>
<evidence type="ECO:0000256" key="7">
    <source>
        <dbReference type="HAMAP-Rule" id="MF_00203"/>
    </source>
</evidence>
<dbReference type="Pfam" id="PF08459">
    <property type="entry name" value="UvrC_RNaseH_dom"/>
    <property type="match status" value="1"/>
</dbReference>
<evidence type="ECO:0000256" key="3">
    <source>
        <dbReference type="ARBA" id="ARBA00022769"/>
    </source>
</evidence>
<evidence type="ECO:0000313" key="13">
    <source>
        <dbReference type="Proteomes" id="UP000252797"/>
    </source>
</evidence>
<name>A0A377KGG5_9ENTE</name>
<dbReference type="GeneID" id="56742019"/>
<protein>
    <recommendedName>
        <fullName evidence="7">UvrABC system protein C</fullName>
        <shortName evidence="7">Protein UvrC</shortName>
    </recommendedName>
    <alternativeName>
        <fullName evidence="7">Excinuclease ABC subunit C</fullName>
    </alternativeName>
</protein>
<feature type="domain" description="UvrC family homology region profile" evidence="10">
    <location>
        <begin position="248"/>
        <end position="467"/>
    </location>
</feature>
<dbReference type="Pfam" id="PF22920">
    <property type="entry name" value="UvrC_RNaseH"/>
    <property type="match status" value="1"/>
</dbReference>
<evidence type="ECO:0000313" key="11">
    <source>
        <dbReference type="EMBL" id="RCA11407.1"/>
    </source>
</evidence>
<dbReference type="CDD" id="cd10434">
    <property type="entry name" value="GIY-YIG_UvrC_Cho"/>
    <property type="match status" value="1"/>
</dbReference>
<keyword evidence="2 7" id="KW-0227">DNA damage</keyword>
<dbReference type="GO" id="GO:0009380">
    <property type="term" value="C:excinuclease repair complex"/>
    <property type="evidence" value="ECO:0007669"/>
    <property type="project" value="InterPro"/>
</dbReference>